<organism evidence="2 3">
    <name type="scientific">Digitaria exilis</name>
    <dbReference type="NCBI Taxonomy" id="1010633"/>
    <lineage>
        <taxon>Eukaryota</taxon>
        <taxon>Viridiplantae</taxon>
        <taxon>Streptophyta</taxon>
        <taxon>Embryophyta</taxon>
        <taxon>Tracheophyta</taxon>
        <taxon>Spermatophyta</taxon>
        <taxon>Magnoliopsida</taxon>
        <taxon>Liliopsida</taxon>
        <taxon>Poales</taxon>
        <taxon>Poaceae</taxon>
        <taxon>PACMAD clade</taxon>
        <taxon>Panicoideae</taxon>
        <taxon>Panicodae</taxon>
        <taxon>Paniceae</taxon>
        <taxon>Anthephorinae</taxon>
        <taxon>Digitaria</taxon>
    </lineage>
</organism>
<feature type="region of interest" description="Disordered" evidence="1">
    <location>
        <begin position="1"/>
        <end position="26"/>
    </location>
</feature>
<dbReference type="AlphaFoldDB" id="A0A835BWI4"/>
<protein>
    <submittedName>
        <fullName evidence="2">Uncharacterized protein</fullName>
    </submittedName>
</protein>
<reference evidence="2" key="1">
    <citation type="submission" date="2020-07" db="EMBL/GenBank/DDBJ databases">
        <title>Genome sequence and genetic diversity analysis of an under-domesticated orphan crop, white fonio (Digitaria exilis).</title>
        <authorList>
            <person name="Bennetzen J.L."/>
            <person name="Chen S."/>
            <person name="Ma X."/>
            <person name="Wang X."/>
            <person name="Yssel A.E.J."/>
            <person name="Chaluvadi S.R."/>
            <person name="Johnson M."/>
            <person name="Gangashetty P."/>
            <person name="Hamidou F."/>
            <person name="Sanogo M.D."/>
            <person name="Zwaenepoel A."/>
            <person name="Wallace J."/>
            <person name="Van De Peer Y."/>
            <person name="Van Deynze A."/>
        </authorList>
    </citation>
    <scope>NUCLEOTIDE SEQUENCE</scope>
    <source>
        <tissue evidence="2">Leaves</tissue>
    </source>
</reference>
<accession>A0A835BWI4</accession>
<evidence type="ECO:0000256" key="1">
    <source>
        <dbReference type="SAM" id="MobiDB-lite"/>
    </source>
</evidence>
<dbReference type="Proteomes" id="UP000636709">
    <property type="component" value="Unassembled WGS sequence"/>
</dbReference>
<feature type="compositionally biased region" description="Polar residues" evidence="1">
    <location>
        <begin position="12"/>
        <end position="21"/>
    </location>
</feature>
<gene>
    <name evidence="2" type="ORF">HU200_028098</name>
</gene>
<keyword evidence="3" id="KW-1185">Reference proteome</keyword>
<comment type="caution">
    <text evidence="2">The sequence shown here is derived from an EMBL/GenBank/DDBJ whole genome shotgun (WGS) entry which is preliminary data.</text>
</comment>
<evidence type="ECO:0000313" key="2">
    <source>
        <dbReference type="EMBL" id="KAF8714097.1"/>
    </source>
</evidence>
<name>A0A835BWI4_9POAL</name>
<dbReference type="EMBL" id="JACEFO010001739">
    <property type="protein sequence ID" value="KAF8714097.1"/>
    <property type="molecule type" value="Genomic_DNA"/>
</dbReference>
<sequence>MYSDPVPFHRPGSSQWSPNQRRSPKTVIKSTITDSTVVSVFETEWPRLMRWVSRCKEKDSQPSFPT</sequence>
<proteinExistence type="predicted"/>
<evidence type="ECO:0000313" key="3">
    <source>
        <dbReference type="Proteomes" id="UP000636709"/>
    </source>
</evidence>